<evidence type="ECO:0000313" key="1">
    <source>
        <dbReference type="EMBL" id="CEG46501.1"/>
    </source>
</evidence>
<protein>
    <submittedName>
        <fullName evidence="1">Uncharacterized protein</fullName>
    </submittedName>
</protein>
<keyword evidence="2" id="KW-1185">Reference proteome</keyword>
<dbReference type="EMBL" id="CCYD01002047">
    <property type="protein sequence ID" value="CEG46501.1"/>
    <property type="molecule type" value="Genomic_DNA"/>
</dbReference>
<dbReference type="GeneID" id="36397956"/>
<dbReference type="Proteomes" id="UP000054928">
    <property type="component" value="Unassembled WGS sequence"/>
</dbReference>
<accession>A0A0P1AXE8</accession>
<organism evidence="1 2">
    <name type="scientific">Plasmopara halstedii</name>
    <name type="common">Downy mildew of sunflower</name>
    <dbReference type="NCBI Taxonomy" id="4781"/>
    <lineage>
        <taxon>Eukaryota</taxon>
        <taxon>Sar</taxon>
        <taxon>Stramenopiles</taxon>
        <taxon>Oomycota</taxon>
        <taxon>Peronosporomycetes</taxon>
        <taxon>Peronosporales</taxon>
        <taxon>Peronosporaceae</taxon>
        <taxon>Plasmopara</taxon>
    </lineage>
</organism>
<proteinExistence type="predicted"/>
<dbReference type="AlphaFoldDB" id="A0A0P1AXE8"/>
<evidence type="ECO:0000313" key="2">
    <source>
        <dbReference type="Proteomes" id="UP000054928"/>
    </source>
</evidence>
<dbReference type="RefSeq" id="XP_024582870.1">
    <property type="nucleotide sequence ID" value="XM_024717364.1"/>
</dbReference>
<reference evidence="2" key="1">
    <citation type="submission" date="2014-09" db="EMBL/GenBank/DDBJ databases">
        <authorList>
            <person name="Sharma Rahul"/>
            <person name="Thines Marco"/>
        </authorList>
    </citation>
    <scope>NUCLEOTIDE SEQUENCE [LARGE SCALE GENOMIC DNA]</scope>
</reference>
<sequence length="76" mass="7750">MFKFKKDKIGATWMGALNPKGFINVIKKIAAPAMAAITAAAAAITAITPAEVPPAETASVPDAIQIVPLLAALPLP</sequence>
<name>A0A0P1AXE8_PLAHL</name>